<feature type="compositionally biased region" description="Low complexity" evidence="9">
    <location>
        <begin position="128"/>
        <end position="147"/>
    </location>
</feature>
<dbReference type="InterPro" id="IPR001356">
    <property type="entry name" value="HD"/>
</dbReference>
<sequence length="242" mass="28179">MDHSFFSTSGYHHRGPIYPYGLPSTTVDLIHTPYPGTMSPNGQAPTPRKQRRERTTFTRAQLDELEDLFKKTRYPDIFMREEVAAKIGLPESRVQVWFKNRRAKCRQQQQQNQQNGRVKPKKEPKVEVPPTTTTSSTSSSTSTTTTTISNSNYSPKQVKEEFQDVNRLQQQQVIQHQQLHQHPNGPLQGHYAQPQHFSPSSGLYQNQMEGYHHMDQMSIQQSMQNHPPPTYYPHHHYPFHQF</sequence>
<dbReference type="EnsemblMetazoa" id="tetur19g02530.1">
    <property type="protein sequence ID" value="tetur19g02530.1"/>
    <property type="gene ID" value="tetur19g02530"/>
</dbReference>
<gene>
    <name evidence="11" type="primary">107366788</name>
</gene>
<dbReference type="GO" id="GO:0000981">
    <property type="term" value="F:DNA-binding transcription factor activity, RNA polymerase II-specific"/>
    <property type="evidence" value="ECO:0007669"/>
    <property type="project" value="InterPro"/>
</dbReference>
<evidence type="ECO:0000256" key="2">
    <source>
        <dbReference type="ARBA" id="ARBA00022473"/>
    </source>
</evidence>
<dbReference type="GO" id="GO:0007399">
    <property type="term" value="P:nervous system development"/>
    <property type="evidence" value="ECO:0007669"/>
    <property type="project" value="UniProtKB-KW"/>
</dbReference>
<keyword evidence="12" id="KW-1185">Reference proteome</keyword>
<evidence type="ECO:0000313" key="11">
    <source>
        <dbReference type="EnsemblMetazoa" id="tetur19g02530.1"/>
    </source>
</evidence>
<dbReference type="SUPFAM" id="SSF46689">
    <property type="entry name" value="Homeodomain-like"/>
    <property type="match status" value="1"/>
</dbReference>
<evidence type="ECO:0000256" key="8">
    <source>
        <dbReference type="RuleBase" id="RU000682"/>
    </source>
</evidence>
<evidence type="ECO:0000256" key="7">
    <source>
        <dbReference type="PROSITE-ProRule" id="PRU00108"/>
    </source>
</evidence>
<dbReference type="GO" id="GO:0000978">
    <property type="term" value="F:RNA polymerase II cis-regulatory region sequence-specific DNA binding"/>
    <property type="evidence" value="ECO:0007669"/>
    <property type="project" value="TreeGrafter"/>
</dbReference>
<dbReference type="GO" id="GO:0045944">
    <property type="term" value="P:positive regulation of transcription by RNA polymerase II"/>
    <property type="evidence" value="ECO:0007669"/>
    <property type="project" value="UniProtKB-ARBA"/>
</dbReference>
<comment type="subcellular location">
    <subcellularLocation>
        <location evidence="1 7 8">Nucleus</location>
    </subcellularLocation>
</comment>
<feature type="domain" description="Homeobox" evidence="10">
    <location>
        <begin position="48"/>
        <end position="108"/>
    </location>
</feature>
<dbReference type="InterPro" id="IPR000047">
    <property type="entry name" value="HTH_motif"/>
</dbReference>
<dbReference type="Proteomes" id="UP000015104">
    <property type="component" value="Unassembled WGS sequence"/>
</dbReference>
<proteinExistence type="predicted"/>
<organism evidence="11 12">
    <name type="scientific">Tetranychus urticae</name>
    <name type="common">Two-spotted spider mite</name>
    <dbReference type="NCBI Taxonomy" id="32264"/>
    <lineage>
        <taxon>Eukaryota</taxon>
        <taxon>Metazoa</taxon>
        <taxon>Ecdysozoa</taxon>
        <taxon>Arthropoda</taxon>
        <taxon>Chelicerata</taxon>
        <taxon>Arachnida</taxon>
        <taxon>Acari</taxon>
        <taxon>Acariformes</taxon>
        <taxon>Trombidiformes</taxon>
        <taxon>Prostigmata</taxon>
        <taxon>Eleutherengona</taxon>
        <taxon>Raphignathae</taxon>
        <taxon>Tetranychoidea</taxon>
        <taxon>Tetranychidae</taxon>
        <taxon>Tetranychus</taxon>
    </lineage>
</organism>
<dbReference type="PRINTS" id="PR00031">
    <property type="entry name" value="HTHREPRESSR"/>
</dbReference>
<accession>T1KSB2</accession>
<dbReference type="KEGG" id="tut:107366788"/>
<keyword evidence="3" id="KW-0524">Neurogenesis</keyword>
<dbReference type="SMART" id="SM00389">
    <property type="entry name" value="HOX"/>
    <property type="match status" value="1"/>
</dbReference>
<dbReference type="STRING" id="32264.T1KSB2"/>
<dbReference type="GO" id="GO:0005634">
    <property type="term" value="C:nucleus"/>
    <property type="evidence" value="ECO:0007669"/>
    <property type="project" value="UniProtKB-SubCell"/>
</dbReference>
<evidence type="ECO:0000256" key="1">
    <source>
        <dbReference type="ARBA" id="ARBA00004123"/>
    </source>
</evidence>
<keyword evidence="6 7" id="KW-0539">Nucleus</keyword>
<dbReference type="PANTHER" id="PTHR45793:SF5">
    <property type="entry name" value="HOMEOTIC PROTEIN OCELLILESS"/>
    <property type="match status" value="1"/>
</dbReference>
<dbReference type="PROSITE" id="PS50071">
    <property type="entry name" value="HOMEOBOX_2"/>
    <property type="match status" value="1"/>
</dbReference>
<evidence type="ECO:0000256" key="3">
    <source>
        <dbReference type="ARBA" id="ARBA00022902"/>
    </source>
</evidence>
<dbReference type="Gene3D" id="1.10.10.60">
    <property type="entry name" value="Homeodomain-like"/>
    <property type="match status" value="1"/>
</dbReference>
<dbReference type="CDD" id="cd00086">
    <property type="entry name" value="homeodomain"/>
    <property type="match status" value="1"/>
</dbReference>
<dbReference type="PANTHER" id="PTHR45793">
    <property type="entry name" value="HOMEOBOX PROTEIN"/>
    <property type="match status" value="1"/>
</dbReference>
<keyword evidence="4 7" id="KW-0238">DNA-binding</keyword>
<dbReference type="eggNOG" id="KOG2251">
    <property type="taxonomic scope" value="Eukaryota"/>
</dbReference>
<dbReference type="EMBL" id="CAEY01000424">
    <property type="status" value="NOT_ANNOTATED_CDS"/>
    <property type="molecule type" value="Genomic_DNA"/>
</dbReference>
<dbReference type="HOGENOM" id="CLU_064370_2_1_1"/>
<feature type="region of interest" description="Disordered" evidence="9">
    <location>
        <begin position="105"/>
        <end position="155"/>
    </location>
</feature>
<protein>
    <recommendedName>
        <fullName evidence="10">Homeobox domain-containing protein</fullName>
    </recommendedName>
</protein>
<dbReference type="PROSITE" id="PS00027">
    <property type="entry name" value="HOMEOBOX_1"/>
    <property type="match status" value="1"/>
</dbReference>
<evidence type="ECO:0000256" key="9">
    <source>
        <dbReference type="SAM" id="MobiDB-lite"/>
    </source>
</evidence>
<feature type="DNA-binding region" description="Homeobox" evidence="7">
    <location>
        <begin position="50"/>
        <end position="109"/>
    </location>
</feature>
<reference evidence="12" key="1">
    <citation type="submission" date="2011-08" db="EMBL/GenBank/DDBJ databases">
        <authorList>
            <person name="Rombauts S."/>
        </authorList>
    </citation>
    <scope>NUCLEOTIDE SEQUENCE</scope>
    <source>
        <strain evidence="12">London</strain>
    </source>
</reference>
<evidence type="ECO:0000256" key="6">
    <source>
        <dbReference type="ARBA" id="ARBA00023242"/>
    </source>
</evidence>
<dbReference type="Pfam" id="PF00046">
    <property type="entry name" value="Homeodomain"/>
    <property type="match status" value="1"/>
</dbReference>
<evidence type="ECO:0000259" key="10">
    <source>
        <dbReference type="PROSITE" id="PS50071"/>
    </source>
</evidence>
<dbReference type="OrthoDB" id="6159439at2759"/>
<keyword evidence="5 7" id="KW-0371">Homeobox</keyword>
<reference evidence="11" key="2">
    <citation type="submission" date="2015-06" db="UniProtKB">
        <authorList>
            <consortium name="EnsemblMetazoa"/>
        </authorList>
    </citation>
    <scope>IDENTIFICATION</scope>
</reference>
<dbReference type="AlphaFoldDB" id="T1KSB2"/>
<keyword evidence="2" id="KW-0217">Developmental protein</keyword>
<dbReference type="InterPro" id="IPR009057">
    <property type="entry name" value="Homeodomain-like_sf"/>
</dbReference>
<evidence type="ECO:0000256" key="4">
    <source>
        <dbReference type="ARBA" id="ARBA00023125"/>
    </source>
</evidence>
<evidence type="ECO:0000256" key="5">
    <source>
        <dbReference type="ARBA" id="ARBA00023155"/>
    </source>
</evidence>
<evidence type="ECO:0000313" key="12">
    <source>
        <dbReference type="Proteomes" id="UP000015104"/>
    </source>
</evidence>
<name>T1KSB2_TETUR</name>
<dbReference type="InterPro" id="IPR017970">
    <property type="entry name" value="Homeobox_CS"/>
</dbReference>
<dbReference type="FunFam" id="1.10.10.60:FF:000068">
    <property type="entry name" value="Orthodenticle homeobox 1"/>
    <property type="match status" value="1"/>
</dbReference>
<dbReference type="OMA" id="NQRRQAC"/>